<keyword evidence="4 5" id="KW-0472">Membrane</keyword>
<comment type="subcellular location">
    <subcellularLocation>
        <location evidence="1">Membrane</location>
        <topology evidence="1">Multi-pass membrane protein</topology>
    </subcellularLocation>
</comment>
<feature type="transmembrane region" description="Helical" evidence="5">
    <location>
        <begin position="94"/>
        <end position="111"/>
    </location>
</feature>
<evidence type="ECO:0000313" key="7">
    <source>
        <dbReference type="Proteomes" id="UP000316213"/>
    </source>
</evidence>
<keyword evidence="3 5" id="KW-1133">Transmembrane helix</keyword>
<dbReference type="EMBL" id="SJPM01000012">
    <property type="protein sequence ID" value="TWT92270.1"/>
    <property type="molecule type" value="Genomic_DNA"/>
</dbReference>
<evidence type="ECO:0008006" key="8">
    <source>
        <dbReference type="Google" id="ProtNLM"/>
    </source>
</evidence>
<reference evidence="6 7" key="1">
    <citation type="submission" date="2019-02" db="EMBL/GenBank/DDBJ databases">
        <title>Deep-cultivation of Planctomycetes and their phenomic and genomic characterization uncovers novel biology.</title>
        <authorList>
            <person name="Wiegand S."/>
            <person name="Jogler M."/>
            <person name="Boedeker C."/>
            <person name="Pinto D."/>
            <person name="Vollmers J."/>
            <person name="Rivas-Marin E."/>
            <person name="Kohn T."/>
            <person name="Peeters S.H."/>
            <person name="Heuer A."/>
            <person name="Rast P."/>
            <person name="Oberbeckmann S."/>
            <person name="Bunk B."/>
            <person name="Jeske O."/>
            <person name="Meyerdierks A."/>
            <person name="Storesund J.E."/>
            <person name="Kallscheuer N."/>
            <person name="Luecker S."/>
            <person name="Lage O.M."/>
            <person name="Pohl T."/>
            <person name="Merkel B.J."/>
            <person name="Hornburger P."/>
            <person name="Mueller R.-W."/>
            <person name="Bruemmer F."/>
            <person name="Labrenz M."/>
            <person name="Spormann A.M."/>
            <person name="Op Den Camp H."/>
            <person name="Overmann J."/>
            <person name="Amann R."/>
            <person name="Jetten M.S.M."/>
            <person name="Mascher T."/>
            <person name="Medema M.H."/>
            <person name="Devos D.P."/>
            <person name="Kaster A.-K."/>
            <person name="Ovreas L."/>
            <person name="Rohde M."/>
            <person name="Galperin M.Y."/>
            <person name="Jogler C."/>
        </authorList>
    </citation>
    <scope>NUCLEOTIDE SEQUENCE [LARGE SCALE GENOMIC DNA]</scope>
    <source>
        <strain evidence="6 7">Pla100</strain>
    </source>
</reference>
<gene>
    <name evidence="6" type="ORF">Pla100_48080</name>
</gene>
<organism evidence="6 7">
    <name type="scientific">Neorhodopirellula pilleata</name>
    <dbReference type="NCBI Taxonomy" id="2714738"/>
    <lineage>
        <taxon>Bacteria</taxon>
        <taxon>Pseudomonadati</taxon>
        <taxon>Planctomycetota</taxon>
        <taxon>Planctomycetia</taxon>
        <taxon>Pirellulales</taxon>
        <taxon>Pirellulaceae</taxon>
        <taxon>Neorhodopirellula</taxon>
    </lineage>
</organism>
<feature type="transmembrane region" description="Helical" evidence="5">
    <location>
        <begin position="46"/>
        <end position="64"/>
    </location>
</feature>
<dbReference type="GO" id="GO:0016020">
    <property type="term" value="C:membrane"/>
    <property type="evidence" value="ECO:0007669"/>
    <property type="project" value="UniProtKB-SubCell"/>
</dbReference>
<dbReference type="Pfam" id="PF13564">
    <property type="entry name" value="DoxX_2"/>
    <property type="match status" value="1"/>
</dbReference>
<evidence type="ECO:0000256" key="3">
    <source>
        <dbReference type="ARBA" id="ARBA00022989"/>
    </source>
</evidence>
<evidence type="ECO:0000256" key="5">
    <source>
        <dbReference type="SAM" id="Phobius"/>
    </source>
</evidence>
<dbReference type="InterPro" id="IPR032808">
    <property type="entry name" value="DoxX"/>
</dbReference>
<dbReference type="Proteomes" id="UP000316213">
    <property type="component" value="Unassembled WGS sequence"/>
</dbReference>
<evidence type="ECO:0000256" key="1">
    <source>
        <dbReference type="ARBA" id="ARBA00004141"/>
    </source>
</evidence>
<protein>
    <recommendedName>
        <fullName evidence="8">DoxX-like family protein</fullName>
    </recommendedName>
</protein>
<evidence type="ECO:0000313" key="6">
    <source>
        <dbReference type="EMBL" id="TWT92270.1"/>
    </source>
</evidence>
<feature type="transmembrane region" description="Helical" evidence="5">
    <location>
        <begin position="6"/>
        <end position="25"/>
    </location>
</feature>
<comment type="caution">
    <text evidence="6">The sequence shown here is derived from an EMBL/GenBank/DDBJ whole genome shotgun (WGS) entry which is preliminary data.</text>
</comment>
<name>A0A5C5ZYU1_9BACT</name>
<accession>A0A5C5ZYU1</accession>
<evidence type="ECO:0000256" key="2">
    <source>
        <dbReference type="ARBA" id="ARBA00022692"/>
    </source>
</evidence>
<keyword evidence="2 5" id="KW-0812">Transmembrane</keyword>
<dbReference type="AlphaFoldDB" id="A0A5C5ZYU1"/>
<proteinExistence type="predicted"/>
<sequence length="112" mass="12664">MPTSQVLGWILAITIASIAIASATAKWIGLPTMQRKWDEFLRLPRWLLFWSGVFEAISAIAFLIPGTVRWGAGGLTAYLLAAWIIHARISAWRTCLYLTVMVPLVWLSVHWR</sequence>
<evidence type="ECO:0000256" key="4">
    <source>
        <dbReference type="ARBA" id="ARBA00023136"/>
    </source>
</evidence>
<keyword evidence="7" id="KW-1185">Reference proteome</keyword>